<dbReference type="EMBL" id="NITZ01000004">
    <property type="protein sequence ID" value="PHM49775.1"/>
    <property type="molecule type" value="Genomic_DNA"/>
</dbReference>
<dbReference type="OrthoDB" id="6975027at2"/>
<feature type="domain" description="Agglutinin C-terminal" evidence="2">
    <location>
        <begin position="239"/>
        <end position="327"/>
    </location>
</feature>
<gene>
    <name evidence="3" type="ORF">Xmir_01228</name>
</gene>
<organism evidence="3 4">
    <name type="scientific">Xenorhabdus miraniensis</name>
    <dbReference type="NCBI Taxonomy" id="351674"/>
    <lineage>
        <taxon>Bacteria</taxon>
        <taxon>Pseudomonadati</taxon>
        <taxon>Pseudomonadota</taxon>
        <taxon>Gammaproteobacteria</taxon>
        <taxon>Enterobacterales</taxon>
        <taxon>Morganellaceae</taxon>
        <taxon>Xenorhabdus</taxon>
    </lineage>
</organism>
<reference evidence="3 4" key="1">
    <citation type="journal article" date="2017" name="Nat. Microbiol.">
        <title>Natural product diversity associated with the nematode symbionts Photorhabdus and Xenorhabdus.</title>
        <authorList>
            <person name="Tobias N.J."/>
            <person name="Wolff H."/>
            <person name="Djahanschiri B."/>
            <person name="Grundmann F."/>
            <person name="Kronenwerth M."/>
            <person name="Shi Y.M."/>
            <person name="Simonyi S."/>
            <person name="Grun P."/>
            <person name="Shapiro-Ilan D."/>
            <person name="Pidot S.J."/>
            <person name="Stinear T.P."/>
            <person name="Ebersberger I."/>
            <person name="Bode H.B."/>
        </authorList>
    </citation>
    <scope>NUCLEOTIDE SEQUENCE [LARGE SCALE GENOMIC DNA]</scope>
    <source>
        <strain evidence="3 4">DSM 17902</strain>
    </source>
</reference>
<evidence type="ECO:0000256" key="1">
    <source>
        <dbReference type="SAM" id="MobiDB-lite"/>
    </source>
</evidence>
<dbReference type="SUPFAM" id="SSF54001">
    <property type="entry name" value="Cysteine proteinases"/>
    <property type="match status" value="1"/>
</dbReference>
<protein>
    <recommendedName>
        <fullName evidence="2">Agglutinin C-terminal domain-containing protein</fullName>
    </recommendedName>
</protein>
<dbReference type="Proteomes" id="UP000221980">
    <property type="component" value="Unassembled WGS sequence"/>
</dbReference>
<proteinExistence type="predicted"/>
<dbReference type="InterPro" id="IPR040600">
    <property type="entry name" value="Agglutinin_C"/>
</dbReference>
<dbReference type="Gene3D" id="3.30.460.70">
    <property type="match status" value="1"/>
</dbReference>
<name>A0A2D0JU83_9GAMM</name>
<evidence type="ECO:0000313" key="3">
    <source>
        <dbReference type="EMBL" id="PHM49775.1"/>
    </source>
</evidence>
<keyword evidence="4" id="KW-1185">Reference proteome</keyword>
<dbReference type="RefSeq" id="WP_099113517.1">
    <property type="nucleotide sequence ID" value="NZ_CAWNQI010000073.1"/>
</dbReference>
<comment type="caution">
    <text evidence="3">The sequence shown here is derived from an EMBL/GenBank/DDBJ whole genome shotgun (WGS) entry which is preliminary data.</text>
</comment>
<accession>A0A2D0JU83</accession>
<feature type="compositionally biased region" description="Basic and acidic residues" evidence="1">
    <location>
        <begin position="15"/>
        <end position="32"/>
    </location>
</feature>
<evidence type="ECO:0000259" key="2">
    <source>
        <dbReference type="Pfam" id="PF18021"/>
    </source>
</evidence>
<dbReference type="Pfam" id="PF18021">
    <property type="entry name" value="Agglutinin_C"/>
    <property type="match status" value="1"/>
</dbReference>
<dbReference type="InterPro" id="IPR038765">
    <property type="entry name" value="Papain-like_cys_pep_sf"/>
</dbReference>
<feature type="region of interest" description="Disordered" evidence="1">
    <location>
        <begin position="1"/>
        <end position="39"/>
    </location>
</feature>
<dbReference type="AlphaFoldDB" id="A0A2D0JU83"/>
<sequence length="343" mass="40040">MENKDKTIKTPSISDSDKSTFPESENMNHSEDPISLSPNDSSFIMENVPVPPEDKINPHVSYLIIDDHKRTLCIDDIEYDKKRAYMGSEKYSYAFIILELRTLKTPGNPMRVTGAYQGKRFFMYAYDTSEETTKICWDAPNSSPEDKRIALKKEYVKTEDGMKKYRLIWNNQGTEMFLFSHTHDKSKQWTWLTASHKKYSLFTLHPHFIKARLIKTLLEKTWPKIQFNLANLRTMDTLYRLVSDKKAEDIYKKSGLENYTYRKQVFDCDDFSLVYKAQASKEAYSDKEIYGYAIGIILGNTKKTAHAVNIYITPELKVKIIEPQTGEITDAKDWKYKPNYILI</sequence>
<evidence type="ECO:0000313" key="4">
    <source>
        <dbReference type="Proteomes" id="UP000221980"/>
    </source>
</evidence>